<feature type="region of interest" description="Disordered" evidence="6">
    <location>
        <begin position="161"/>
        <end position="180"/>
    </location>
</feature>
<dbReference type="HAMAP" id="MF_00822">
    <property type="entry name" value="UreE"/>
    <property type="match status" value="1"/>
</dbReference>
<evidence type="ECO:0000256" key="6">
    <source>
        <dbReference type="SAM" id="MobiDB-lite"/>
    </source>
</evidence>
<keyword evidence="3 5" id="KW-0533">Nickel</keyword>
<reference evidence="8 9" key="1">
    <citation type="submission" date="2018-10" db="EMBL/GenBank/DDBJ databases">
        <title>Genomic Encyclopedia of Type Strains, Phase IV (KMG-IV): sequencing the most valuable type-strain genomes for metagenomic binning, comparative biology and taxonomic classification.</title>
        <authorList>
            <person name="Goeker M."/>
        </authorList>
    </citation>
    <scope>NUCLEOTIDE SEQUENCE [LARGE SCALE GENOMIC DNA]</scope>
    <source>
        <strain evidence="8 9">DSM 23229</strain>
    </source>
</reference>
<comment type="similarity">
    <text evidence="5">Belongs to the UreE family.</text>
</comment>
<comment type="function">
    <text evidence="5">Involved in urease metallocenter assembly. Binds nickel. Probably functions as a nickel donor during metallocenter assembly.</text>
</comment>
<evidence type="ECO:0000256" key="5">
    <source>
        <dbReference type="HAMAP-Rule" id="MF_00822"/>
    </source>
</evidence>
<dbReference type="SUPFAM" id="SSF69737">
    <property type="entry name" value="Urease metallochaperone UreE, C-terminal domain"/>
    <property type="match status" value="1"/>
</dbReference>
<evidence type="ECO:0000256" key="2">
    <source>
        <dbReference type="ARBA" id="ARBA00022490"/>
    </source>
</evidence>
<keyword evidence="2 5" id="KW-0963">Cytoplasm</keyword>
<dbReference type="Pfam" id="PF02814">
    <property type="entry name" value="UreE_N"/>
    <property type="match status" value="1"/>
</dbReference>
<dbReference type="GO" id="GO:0065003">
    <property type="term" value="P:protein-containing complex assembly"/>
    <property type="evidence" value="ECO:0007669"/>
    <property type="project" value="InterPro"/>
</dbReference>
<dbReference type="Pfam" id="PF05194">
    <property type="entry name" value="UreE_C"/>
    <property type="match status" value="1"/>
</dbReference>
<dbReference type="GO" id="GO:0005737">
    <property type="term" value="C:cytoplasm"/>
    <property type="evidence" value="ECO:0007669"/>
    <property type="project" value="UniProtKB-SubCell"/>
</dbReference>
<dbReference type="SMART" id="SM00988">
    <property type="entry name" value="UreE_N"/>
    <property type="match status" value="1"/>
</dbReference>
<dbReference type="RefSeq" id="WP_425454094.1">
    <property type="nucleotide sequence ID" value="NZ_RBIN01000001.1"/>
</dbReference>
<keyword evidence="4 5" id="KW-0143">Chaperone</keyword>
<dbReference type="SUPFAM" id="SSF69287">
    <property type="entry name" value="Urease metallochaperone UreE, N-terminal domain"/>
    <property type="match status" value="1"/>
</dbReference>
<protein>
    <recommendedName>
        <fullName evidence="5">Urease accessory protein UreE</fullName>
    </recommendedName>
</protein>
<proteinExistence type="inferred from homology"/>
<dbReference type="AlphaFoldDB" id="A0A420X176"/>
<evidence type="ECO:0000256" key="3">
    <source>
        <dbReference type="ARBA" id="ARBA00022596"/>
    </source>
</evidence>
<name>A0A420X176_9GAMM</name>
<dbReference type="GO" id="GO:0019627">
    <property type="term" value="P:urea metabolic process"/>
    <property type="evidence" value="ECO:0007669"/>
    <property type="project" value="InterPro"/>
</dbReference>
<dbReference type="InterPro" id="IPR036118">
    <property type="entry name" value="UreE_N_sf"/>
</dbReference>
<dbReference type="InterPro" id="IPR004029">
    <property type="entry name" value="UreE_N"/>
</dbReference>
<dbReference type="Gene3D" id="2.60.260.20">
    <property type="entry name" value="Urease metallochaperone UreE, N-terminal domain"/>
    <property type="match status" value="1"/>
</dbReference>
<dbReference type="Gene3D" id="3.30.70.790">
    <property type="entry name" value="UreE, C-terminal domain"/>
    <property type="match status" value="1"/>
</dbReference>
<comment type="caution">
    <text evidence="8">The sequence shown here is derived from an EMBL/GenBank/DDBJ whole genome shotgun (WGS) entry which is preliminary data.</text>
</comment>
<dbReference type="InterPro" id="IPR012406">
    <property type="entry name" value="UreE"/>
</dbReference>
<evidence type="ECO:0000256" key="1">
    <source>
        <dbReference type="ARBA" id="ARBA00004496"/>
    </source>
</evidence>
<evidence type="ECO:0000313" key="9">
    <source>
        <dbReference type="Proteomes" id="UP000281975"/>
    </source>
</evidence>
<evidence type="ECO:0000313" key="8">
    <source>
        <dbReference type="EMBL" id="RKR07562.1"/>
    </source>
</evidence>
<dbReference type="GO" id="GO:0016151">
    <property type="term" value="F:nickel cation binding"/>
    <property type="evidence" value="ECO:0007669"/>
    <property type="project" value="UniProtKB-UniRule"/>
</dbReference>
<dbReference type="EMBL" id="RBIN01000001">
    <property type="protein sequence ID" value="RKR07562.1"/>
    <property type="molecule type" value="Genomic_DNA"/>
</dbReference>
<accession>A0A420X176</accession>
<keyword evidence="9" id="KW-1185">Reference proteome</keyword>
<evidence type="ECO:0000259" key="7">
    <source>
        <dbReference type="SMART" id="SM00988"/>
    </source>
</evidence>
<dbReference type="InterPro" id="IPR007864">
    <property type="entry name" value="UreE_C_dom"/>
</dbReference>
<dbReference type="CDD" id="cd00571">
    <property type="entry name" value="UreE"/>
    <property type="match status" value="1"/>
</dbReference>
<dbReference type="Proteomes" id="UP000281975">
    <property type="component" value="Unassembled WGS sequence"/>
</dbReference>
<comment type="subcellular location">
    <subcellularLocation>
        <location evidence="1 5">Cytoplasm</location>
    </subcellularLocation>
</comment>
<dbReference type="GO" id="GO:0006457">
    <property type="term" value="P:protein folding"/>
    <property type="evidence" value="ECO:0007669"/>
    <property type="project" value="InterPro"/>
</dbReference>
<dbReference type="GO" id="GO:0051082">
    <property type="term" value="F:unfolded protein binding"/>
    <property type="evidence" value="ECO:0007669"/>
    <property type="project" value="UniProtKB-UniRule"/>
</dbReference>
<gene>
    <name evidence="5" type="primary">ureE</name>
    <name evidence="8" type="ORF">C7446_0375</name>
</gene>
<evidence type="ECO:0000256" key="4">
    <source>
        <dbReference type="ARBA" id="ARBA00023186"/>
    </source>
</evidence>
<feature type="domain" description="UreE urease accessory N-terminal" evidence="7">
    <location>
        <begin position="1"/>
        <end position="66"/>
    </location>
</feature>
<organism evidence="8 9">
    <name type="scientific">Kushneria sinocarnis</name>
    <dbReference type="NCBI Taxonomy" id="595502"/>
    <lineage>
        <taxon>Bacteria</taxon>
        <taxon>Pseudomonadati</taxon>
        <taxon>Pseudomonadota</taxon>
        <taxon>Gammaproteobacteria</taxon>
        <taxon>Oceanospirillales</taxon>
        <taxon>Halomonadaceae</taxon>
        <taxon>Kushneria</taxon>
    </lineage>
</organism>
<sequence>MYKAIERLNREALAHAPVLDTLTHEQRSRGRLRATSDDGHDVGLFLERGPVLRDGDGVRLEGGEVLLIRAAAEPVATARIEGALALARLCYHLGNRHVPLAIGEDAQGGFVRLQPDHVLEALAERLGARLERGEAPFDPESGAYAEGHGGMPTRMIIIRPPGTRTNERSGHPAPGRRTRAAGTVAAGQPGAAGGGLCLVTGAGERLRAGLGA</sequence>